<name>A0ABW2IIR1_9PROT</name>
<organism evidence="2 3">
    <name type="scientific">Hirschia litorea</name>
    <dbReference type="NCBI Taxonomy" id="1199156"/>
    <lineage>
        <taxon>Bacteria</taxon>
        <taxon>Pseudomonadati</taxon>
        <taxon>Pseudomonadota</taxon>
        <taxon>Alphaproteobacteria</taxon>
        <taxon>Hyphomonadales</taxon>
        <taxon>Hyphomonadaceae</taxon>
        <taxon>Hirschia</taxon>
    </lineage>
</organism>
<gene>
    <name evidence="2" type="ORF">ACFQS8_05110</name>
</gene>
<evidence type="ECO:0000313" key="2">
    <source>
        <dbReference type="EMBL" id="MFC7290984.1"/>
    </source>
</evidence>
<feature type="chain" id="PRO_5046911599" evidence="1">
    <location>
        <begin position="21"/>
        <end position="215"/>
    </location>
</feature>
<feature type="signal peptide" evidence="1">
    <location>
        <begin position="1"/>
        <end position="20"/>
    </location>
</feature>
<sequence>MRNISSTVMALAAMVLSSMTTYLTFFDARYTLTAAVAKVSGQINRGYSSNSEGKSIDFRYWVDSTLVVSNRGTRALVISDVSAVKSNKPGSCAIDKDSKRHRVQQYIAPEYVRTQYIQPFIVEPSSVAAIPLSMGIPGLSQEIGLEEEFSLEPLHDLWCLEWKVFDPNGKMHENTMPAFLIDVAFNTPEGEDYPEGELRLDMKSGPTEILKRGLF</sequence>
<reference evidence="3" key="1">
    <citation type="journal article" date="2019" name="Int. J. Syst. Evol. Microbiol.">
        <title>The Global Catalogue of Microorganisms (GCM) 10K type strain sequencing project: providing services to taxonomists for standard genome sequencing and annotation.</title>
        <authorList>
            <consortium name="The Broad Institute Genomics Platform"/>
            <consortium name="The Broad Institute Genome Sequencing Center for Infectious Disease"/>
            <person name="Wu L."/>
            <person name="Ma J."/>
        </authorList>
    </citation>
    <scope>NUCLEOTIDE SEQUENCE [LARGE SCALE GENOMIC DNA]</scope>
    <source>
        <strain evidence="3">CCUG 51308</strain>
    </source>
</reference>
<evidence type="ECO:0000313" key="3">
    <source>
        <dbReference type="Proteomes" id="UP001596492"/>
    </source>
</evidence>
<dbReference type="Proteomes" id="UP001596492">
    <property type="component" value="Unassembled WGS sequence"/>
</dbReference>
<keyword evidence="3" id="KW-1185">Reference proteome</keyword>
<evidence type="ECO:0000256" key="1">
    <source>
        <dbReference type="SAM" id="SignalP"/>
    </source>
</evidence>
<protein>
    <submittedName>
        <fullName evidence="2">Uncharacterized protein</fullName>
    </submittedName>
</protein>
<proteinExistence type="predicted"/>
<comment type="caution">
    <text evidence="2">The sequence shown here is derived from an EMBL/GenBank/DDBJ whole genome shotgun (WGS) entry which is preliminary data.</text>
</comment>
<keyword evidence="1" id="KW-0732">Signal</keyword>
<accession>A0ABW2IIR1</accession>
<dbReference type="EMBL" id="JBHTBR010000002">
    <property type="protein sequence ID" value="MFC7290984.1"/>
    <property type="molecule type" value="Genomic_DNA"/>
</dbReference>
<dbReference type="RefSeq" id="WP_382166187.1">
    <property type="nucleotide sequence ID" value="NZ_JBHTBR010000002.1"/>
</dbReference>